<reference evidence="1" key="1">
    <citation type="journal article" date="2021" name="J Fungi (Basel)">
        <title>Virulence traits and population genomics of the black yeast Aureobasidium melanogenum.</title>
        <authorList>
            <person name="Cernosa A."/>
            <person name="Sun X."/>
            <person name="Gostincar C."/>
            <person name="Fang C."/>
            <person name="Gunde-Cimerman N."/>
            <person name="Song Z."/>
        </authorList>
    </citation>
    <scope>NUCLEOTIDE SEQUENCE</scope>
    <source>
        <strain evidence="1">EXF-8016</strain>
    </source>
</reference>
<dbReference type="OrthoDB" id="3887202at2759"/>
<accession>A0A9P8GAB9</accession>
<feature type="non-terminal residue" evidence="1">
    <location>
        <position position="526"/>
    </location>
</feature>
<protein>
    <recommendedName>
        <fullName evidence="3">F-box domain-containing protein</fullName>
    </recommendedName>
</protein>
<dbReference type="AlphaFoldDB" id="A0A9P8GAB9"/>
<evidence type="ECO:0000313" key="2">
    <source>
        <dbReference type="Proteomes" id="UP000767238"/>
    </source>
</evidence>
<name>A0A9P8GAB9_AURME</name>
<comment type="caution">
    <text evidence="1">The sequence shown here is derived from an EMBL/GenBank/DDBJ whole genome shotgun (WGS) entry which is preliminary data.</text>
</comment>
<reference evidence="1" key="2">
    <citation type="submission" date="2021-08" db="EMBL/GenBank/DDBJ databases">
        <authorList>
            <person name="Gostincar C."/>
            <person name="Sun X."/>
            <person name="Song Z."/>
            <person name="Gunde-Cimerman N."/>
        </authorList>
    </citation>
    <scope>NUCLEOTIDE SEQUENCE</scope>
    <source>
        <strain evidence="1">EXF-8016</strain>
    </source>
</reference>
<dbReference type="Proteomes" id="UP000767238">
    <property type="component" value="Unassembled WGS sequence"/>
</dbReference>
<evidence type="ECO:0008006" key="3">
    <source>
        <dbReference type="Google" id="ProtNLM"/>
    </source>
</evidence>
<proteinExistence type="predicted"/>
<organism evidence="1 2">
    <name type="scientific">Aureobasidium melanogenum</name>
    <name type="common">Aureobasidium pullulans var. melanogenum</name>
    <dbReference type="NCBI Taxonomy" id="46634"/>
    <lineage>
        <taxon>Eukaryota</taxon>
        <taxon>Fungi</taxon>
        <taxon>Dikarya</taxon>
        <taxon>Ascomycota</taxon>
        <taxon>Pezizomycotina</taxon>
        <taxon>Dothideomycetes</taxon>
        <taxon>Dothideomycetidae</taxon>
        <taxon>Dothideales</taxon>
        <taxon>Saccotheciaceae</taxon>
        <taxon>Aureobasidium</taxon>
    </lineage>
</organism>
<dbReference type="EMBL" id="JAHFYH010000088">
    <property type="protein sequence ID" value="KAH0214050.1"/>
    <property type="molecule type" value="Genomic_DNA"/>
</dbReference>
<gene>
    <name evidence="1" type="ORF">KCV03_g8615</name>
</gene>
<sequence length="526" mass="59700">MTRPKYISAFDFARRKRQESIAKRKRHQARLRMLAIAPKVFSSPELVGLILSHITDKSALARFSLVCKLWSHEAARHLWDSCTQLIDLEHKVRPVRHGRVASLIHHLHLEPVIKLWSGTSPQMPKLTNLRTLKMHDLHSMNPSEWPYMSRLLSASLQELRLTDHASSPMSRSLTVKDFSSRPASWLRSLDQACPSLQALLLDIRLTPETSTELELFLLCSSLQELELGPLLLENFDDWTIAVILTQRDLRVLEFRLPITTESLAIYRKQCNGLPTLDKLQQLFTTFNVSAEKVMASLFSCTPNLTYLDVTIEHTPDGSPWSPDATAFLAIGQLKHLRTLTTCIGTSSTCDTGITCSNLLAISDLPLTSLVIQPRRAEIYYPLFLREVTCFDFLRVLRRWQSLKFLHLLMICEEVVGAAKHKRELRRLLRSMNISSLHNVSSLCIKTYVIDDAATVDPEIWLGSNSNFRPDPRKWAPRRLYEPGAESDGVPEAHKEVDDDILVWGNVVEQEVGPSSGSVIMANDNEN</sequence>
<evidence type="ECO:0000313" key="1">
    <source>
        <dbReference type="EMBL" id="KAH0214050.1"/>
    </source>
</evidence>